<dbReference type="EMBL" id="JAPEVI010000003">
    <property type="protein sequence ID" value="MCX2722297.1"/>
    <property type="molecule type" value="Genomic_DNA"/>
</dbReference>
<gene>
    <name evidence="1" type="ORF">ON753_07745</name>
</gene>
<reference evidence="1 2" key="1">
    <citation type="journal article" date="2016" name="Int. J. Syst. Evol. Microbiol.">
        <title>Labrenzia salina sp. nov., isolated from the rhizosphere of the halophyte Arthrocnemum macrostachyum.</title>
        <authorList>
            <person name="Camacho M."/>
            <person name="Redondo-Gomez S."/>
            <person name="Rodriguez-Llorente I."/>
            <person name="Rohde M."/>
            <person name="Sproer C."/>
            <person name="Schumann P."/>
            <person name="Klenk H.P."/>
            <person name="Montero-Calasanz M.D.C."/>
        </authorList>
    </citation>
    <scope>NUCLEOTIDE SEQUENCE [LARGE SCALE GENOMIC DNA]</scope>
    <source>
        <strain evidence="1 2">DSM 29163</strain>
    </source>
</reference>
<accession>A0ABT3QZG9</accession>
<dbReference type="Proteomes" id="UP001300261">
    <property type="component" value="Unassembled WGS sequence"/>
</dbReference>
<evidence type="ECO:0000313" key="2">
    <source>
        <dbReference type="Proteomes" id="UP001300261"/>
    </source>
</evidence>
<sequence>MGAAATLPATGDIFFKKNKKIERQDVQNGPSSGAAWLFRAQRPCSIKRLQKARISFSFKGLQRKDQIL</sequence>
<protein>
    <submittedName>
        <fullName evidence="1">Uncharacterized protein</fullName>
    </submittedName>
</protein>
<keyword evidence="2" id="KW-1185">Reference proteome</keyword>
<evidence type="ECO:0000313" key="1">
    <source>
        <dbReference type="EMBL" id="MCX2722297.1"/>
    </source>
</evidence>
<name>A0ABT3QZG9_9HYPH</name>
<dbReference type="RefSeq" id="WP_265961990.1">
    <property type="nucleotide sequence ID" value="NZ_JAPEVI010000003.1"/>
</dbReference>
<comment type="caution">
    <text evidence="1">The sequence shown here is derived from an EMBL/GenBank/DDBJ whole genome shotgun (WGS) entry which is preliminary data.</text>
</comment>
<organism evidence="1 2">
    <name type="scientific">Roseibium salinum</name>
    <dbReference type="NCBI Taxonomy" id="1604349"/>
    <lineage>
        <taxon>Bacteria</taxon>
        <taxon>Pseudomonadati</taxon>
        <taxon>Pseudomonadota</taxon>
        <taxon>Alphaproteobacteria</taxon>
        <taxon>Hyphomicrobiales</taxon>
        <taxon>Stappiaceae</taxon>
        <taxon>Roseibium</taxon>
    </lineage>
</organism>
<proteinExistence type="predicted"/>